<dbReference type="Pfam" id="PF01061">
    <property type="entry name" value="ABC2_membrane"/>
    <property type="match status" value="1"/>
</dbReference>
<evidence type="ECO:0000313" key="11">
    <source>
        <dbReference type="Proteomes" id="UP000663828"/>
    </source>
</evidence>
<proteinExistence type="predicted"/>
<dbReference type="AlphaFoldDB" id="A0A814MNU9"/>
<dbReference type="Gene3D" id="3.40.50.300">
    <property type="entry name" value="P-loop containing nucleotide triphosphate hydrolases"/>
    <property type="match status" value="1"/>
</dbReference>
<dbReference type="GO" id="GO:0016887">
    <property type="term" value="F:ATP hydrolysis activity"/>
    <property type="evidence" value="ECO:0007669"/>
    <property type="project" value="InterPro"/>
</dbReference>
<keyword evidence="6 7" id="KW-0472">Membrane</keyword>
<comment type="caution">
    <text evidence="10">The sequence shown here is derived from an EMBL/GenBank/DDBJ whole genome shotgun (WGS) entry which is preliminary data.</text>
</comment>
<feature type="domain" description="ABC transporter" evidence="8">
    <location>
        <begin position="14"/>
        <end position="245"/>
    </location>
</feature>
<evidence type="ECO:0000259" key="8">
    <source>
        <dbReference type="PROSITE" id="PS50893"/>
    </source>
</evidence>
<keyword evidence="11" id="KW-1185">Reference proteome</keyword>
<evidence type="ECO:0000256" key="1">
    <source>
        <dbReference type="ARBA" id="ARBA00004141"/>
    </source>
</evidence>
<dbReference type="PROSITE" id="PS00211">
    <property type="entry name" value="ABC_TRANSPORTER_1"/>
    <property type="match status" value="1"/>
</dbReference>
<accession>A0A814MNU9</accession>
<feature type="transmembrane region" description="Helical" evidence="7">
    <location>
        <begin position="629"/>
        <end position="647"/>
    </location>
</feature>
<dbReference type="InterPro" id="IPR003439">
    <property type="entry name" value="ABC_transporter-like_ATP-bd"/>
</dbReference>
<feature type="transmembrane region" description="Helical" evidence="7">
    <location>
        <begin position="593"/>
        <end position="617"/>
    </location>
</feature>
<comment type="subcellular location">
    <subcellularLocation>
        <location evidence="1">Membrane</location>
        <topology evidence="1">Multi-pass membrane protein</topology>
    </subcellularLocation>
</comment>
<dbReference type="CDD" id="cd03230">
    <property type="entry name" value="ABC_DR_subfamily_A"/>
    <property type="match status" value="1"/>
</dbReference>
<reference evidence="10" key="1">
    <citation type="submission" date="2021-02" db="EMBL/GenBank/DDBJ databases">
        <authorList>
            <person name="Nowell W R."/>
        </authorList>
    </citation>
    <scope>NUCLEOTIDE SEQUENCE</scope>
</reference>
<evidence type="ECO:0000256" key="5">
    <source>
        <dbReference type="ARBA" id="ARBA00022989"/>
    </source>
</evidence>
<dbReference type="Proteomes" id="UP000663828">
    <property type="component" value="Unassembled WGS sequence"/>
</dbReference>
<dbReference type="InterPro" id="IPR047817">
    <property type="entry name" value="ABC2_TM_bact-type"/>
</dbReference>
<dbReference type="SMART" id="SM00382">
    <property type="entry name" value="AAA"/>
    <property type="match status" value="1"/>
</dbReference>
<dbReference type="GO" id="GO:0140359">
    <property type="term" value="F:ABC-type transporter activity"/>
    <property type="evidence" value="ECO:0007669"/>
    <property type="project" value="InterPro"/>
</dbReference>
<keyword evidence="5 7" id="KW-1133">Transmembrane helix</keyword>
<evidence type="ECO:0000256" key="6">
    <source>
        <dbReference type="ARBA" id="ARBA00023136"/>
    </source>
</evidence>
<evidence type="ECO:0000256" key="7">
    <source>
        <dbReference type="SAM" id="Phobius"/>
    </source>
</evidence>
<dbReference type="InterPro" id="IPR027417">
    <property type="entry name" value="P-loop_NTPase"/>
</dbReference>
<dbReference type="PROSITE" id="PS50893">
    <property type="entry name" value="ABC_TRANSPORTER_2"/>
    <property type="match status" value="1"/>
</dbReference>
<evidence type="ECO:0000256" key="3">
    <source>
        <dbReference type="ARBA" id="ARBA00022741"/>
    </source>
</evidence>
<dbReference type="SUPFAM" id="SSF52540">
    <property type="entry name" value="P-loop containing nucleoside triphosphate hydrolases"/>
    <property type="match status" value="1"/>
</dbReference>
<evidence type="ECO:0000256" key="2">
    <source>
        <dbReference type="ARBA" id="ARBA00022692"/>
    </source>
</evidence>
<dbReference type="InterPro" id="IPR013525">
    <property type="entry name" value="ABC2_TM"/>
</dbReference>
<feature type="transmembrane region" description="Helical" evidence="7">
    <location>
        <begin position="684"/>
        <end position="707"/>
    </location>
</feature>
<evidence type="ECO:0008006" key="12">
    <source>
        <dbReference type="Google" id="ProtNLM"/>
    </source>
</evidence>
<dbReference type="PANTHER" id="PTHR43038">
    <property type="entry name" value="ATP-BINDING CASSETTE, SUB-FAMILY H, MEMBER 1"/>
    <property type="match status" value="1"/>
</dbReference>
<evidence type="ECO:0000259" key="9">
    <source>
        <dbReference type="PROSITE" id="PS51012"/>
    </source>
</evidence>
<dbReference type="InterPro" id="IPR000412">
    <property type="entry name" value="ABC_2_transport"/>
</dbReference>
<feature type="transmembrane region" description="Helical" evidence="7">
    <location>
        <begin position="499"/>
        <end position="521"/>
    </location>
</feature>
<dbReference type="PRINTS" id="PR00164">
    <property type="entry name" value="ABC2TRNSPORT"/>
</dbReference>
<evidence type="ECO:0000313" key="10">
    <source>
        <dbReference type="EMBL" id="CAF1080647.1"/>
    </source>
</evidence>
<dbReference type="InterPro" id="IPR017871">
    <property type="entry name" value="ABC_transporter-like_CS"/>
</dbReference>
<dbReference type="PROSITE" id="PS51012">
    <property type="entry name" value="ABC_TM2"/>
    <property type="match status" value="1"/>
</dbReference>
<feature type="transmembrane region" description="Helical" evidence="7">
    <location>
        <begin position="565"/>
        <end position="587"/>
    </location>
</feature>
<evidence type="ECO:0000256" key="4">
    <source>
        <dbReference type="ARBA" id="ARBA00022840"/>
    </source>
</evidence>
<organism evidence="10 11">
    <name type="scientific">Adineta ricciae</name>
    <name type="common">Rotifer</name>
    <dbReference type="NCBI Taxonomy" id="249248"/>
    <lineage>
        <taxon>Eukaryota</taxon>
        <taxon>Metazoa</taxon>
        <taxon>Spiralia</taxon>
        <taxon>Gnathifera</taxon>
        <taxon>Rotifera</taxon>
        <taxon>Eurotatoria</taxon>
        <taxon>Bdelloidea</taxon>
        <taxon>Adinetida</taxon>
        <taxon>Adinetidae</taxon>
        <taxon>Adineta</taxon>
    </lineage>
</organism>
<dbReference type="GO" id="GO:0043190">
    <property type="term" value="C:ATP-binding cassette (ABC) transporter complex"/>
    <property type="evidence" value="ECO:0007669"/>
    <property type="project" value="InterPro"/>
</dbReference>
<name>A0A814MNU9_ADIRI</name>
<gene>
    <name evidence="10" type="ORF">XAT740_LOCUS17301</name>
</gene>
<dbReference type="EMBL" id="CAJNOR010001125">
    <property type="protein sequence ID" value="CAF1080647.1"/>
    <property type="molecule type" value="Genomic_DNA"/>
</dbReference>
<sequence>MVDSEPLSSNSSAIQLTDVTVHLGNKDVLRSINLSIGSGGIFALLGPSGCGKTTLMRTLVGRLHPTSNHDGTVGTISIYDKFSHAFGRLVGFMPQETALHTTNTIEEELFFYGRLANMPTEKLQQRCQFLIHLLELPNKSKLIRKLSGGQQRRVSFALALIHEPNLLILDEPTVGVDPLLRRKIWQHLTEITMNGNRTAIVTTHYIEEARQANIVSFMRHGQLLETDRPDKLLIKHNQQNLEGVFLELCEERHLLHIQNRSRDKVHLKNPLTIMNKICQPFVSSSSSSSRNRRCCAAIRSCARPSFGRSFYALLIKDLLKFQRNPAMLIIHFLVPILQITLFCLCVGRKLTNISVGFVSREIIQSSTTSGLIMEKIDKNVINLIGYKSLSDAQRMFEKGHLSGVIDIGANFTREILAKVEHCSFADENEYSDAQVLIYVDQTNRQMIYAIAEEIIRVLKNTSMDFKLGFWSSSDSKHALLKLGRSANDQLDFEFTFTHFMVPGIVLSVIFFMNVGLTALSLVLEQSDGTQDRVWITGHYLIFLQHQLEFSGVLGVRSDEIVLSQLIIHLMILIIQIVIVLFTALVIFELPLKGSLICTILLCAIQGLCGMTFGLIISTIFTTEINTHQVTMAAFYPVLLLSGIIWPLEGQPMWLRTITTWLPMTKAIEAMRGVLLKGWSIKHLIVQQAFAVSFVWTICFLILTLLIFNYRRL</sequence>
<keyword evidence="2 7" id="KW-0812">Transmembrane</keyword>
<dbReference type="PANTHER" id="PTHR43038:SF3">
    <property type="entry name" value="ABC TRANSPORTER G FAMILY MEMBER 20 ISOFORM X1"/>
    <property type="match status" value="1"/>
</dbReference>
<dbReference type="GO" id="GO:0005524">
    <property type="term" value="F:ATP binding"/>
    <property type="evidence" value="ECO:0007669"/>
    <property type="project" value="UniProtKB-KW"/>
</dbReference>
<feature type="domain" description="ABC transmembrane type-2" evidence="9">
    <location>
        <begin position="444"/>
        <end position="710"/>
    </location>
</feature>
<keyword evidence="3" id="KW-0547">Nucleotide-binding</keyword>
<dbReference type="InterPro" id="IPR003593">
    <property type="entry name" value="AAA+_ATPase"/>
</dbReference>
<protein>
    <recommendedName>
        <fullName evidence="12">ABC transporter domain-containing protein</fullName>
    </recommendedName>
</protein>
<dbReference type="Pfam" id="PF00005">
    <property type="entry name" value="ABC_tran"/>
    <property type="match status" value="1"/>
</dbReference>
<keyword evidence="4" id="KW-0067">ATP-binding</keyword>